<sequence>MNPMKSAYHDLKPQRKDWVLTGISLIFVIIGVFILPKNGNLGIVTIAFFGVCFGTFLATILRKMRESQFQSLSIDVVGGVDIQPSRARIWVMACLLIFLGSILIVFGGNDPFLIRLISYFIAGSGFFLAVLVALGKIPSGFLRFDSDGFRIGRKKWTVFLPWDEIAEARAGEFNSNAAVFLTLRSFDLIKTEPEEFYKNAIQEILSSEAWVGAHFMILTSNYGMSSPMLAEAITQYTTQLEAREKLSRVRIEKGS</sequence>
<protein>
    <submittedName>
        <fullName evidence="2">Uncharacterized protein</fullName>
    </submittedName>
</protein>
<dbReference type="RefSeq" id="WP_118968530.1">
    <property type="nucleotide sequence ID" value="NZ_QHCT01000002.1"/>
</dbReference>
<gene>
    <name evidence="2" type="ORF">DLM75_11020</name>
</gene>
<organism evidence="2 3">
    <name type="scientific">Leptospira stimsonii</name>
    <dbReference type="NCBI Taxonomy" id="2202203"/>
    <lineage>
        <taxon>Bacteria</taxon>
        <taxon>Pseudomonadati</taxon>
        <taxon>Spirochaetota</taxon>
        <taxon>Spirochaetia</taxon>
        <taxon>Leptospirales</taxon>
        <taxon>Leptospiraceae</taxon>
        <taxon>Leptospira</taxon>
    </lineage>
</organism>
<feature type="transmembrane region" description="Helical" evidence="1">
    <location>
        <begin position="89"/>
        <end position="106"/>
    </location>
</feature>
<keyword evidence="1" id="KW-1133">Transmembrane helix</keyword>
<accession>A0A396Z603</accession>
<proteinExistence type="predicted"/>
<feature type="transmembrane region" description="Helical" evidence="1">
    <location>
        <begin position="112"/>
        <end position="134"/>
    </location>
</feature>
<feature type="transmembrane region" description="Helical" evidence="1">
    <location>
        <begin position="18"/>
        <end position="35"/>
    </location>
</feature>
<comment type="caution">
    <text evidence="2">The sequence shown here is derived from an EMBL/GenBank/DDBJ whole genome shotgun (WGS) entry which is preliminary data.</text>
</comment>
<dbReference type="EMBL" id="QHCT01000002">
    <property type="protein sequence ID" value="RHX90889.1"/>
    <property type="molecule type" value="Genomic_DNA"/>
</dbReference>
<evidence type="ECO:0000313" key="3">
    <source>
        <dbReference type="Proteomes" id="UP000265798"/>
    </source>
</evidence>
<evidence type="ECO:0000256" key="1">
    <source>
        <dbReference type="SAM" id="Phobius"/>
    </source>
</evidence>
<dbReference type="OrthoDB" id="345196at2"/>
<feature type="transmembrane region" description="Helical" evidence="1">
    <location>
        <begin position="41"/>
        <end position="61"/>
    </location>
</feature>
<dbReference type="Proteomes" id="UP000265798">
    <property type="component" value="Unassembled WGS sequence"/>
</dbReference>
<dbReference type="AlphaFoldDB" id="A0A396Z603"/>
<name>A0A396Z603_9LEPT</name>
<evidence type="ECO:0000313" key="2">
    <source>
        <dbReference type="EMBL" id="RHX90889.1"/>
    </source>
</evidence>
<reference evidence="3" key="1">
    <citation type="submission" date="2018-05" db="EMBL/GenBank/DDBJ databases">
        <title>Leptospira yasudae sp. nov. and Leptospira stimsonii sp. nov., two pathogenic species of the genus Leptospira isolated from environmental sources.</title>
        <authorList>
            <person name="Casanovas-Massana A."/>
            <person name="Hamond C."/>
            <person name="Santos L.A."/>
            <person name="Hacker K.P."/>
            <person name="Balassiano I."/>
            <person name="Medeiros M.A."/>
            <person name="Reis M.G."/>
            <person name="Ko A.I."/>
            <person name="Wunder E.A."/>
        </authorList>
    </citation>
    <scope>NUCLEOTIDE SEQUENCE [LARGE SCALE GENOMIC DNA]</scope>
    <source>
        <strain evidence="3">Yale</strain>
    </source>
</reference>
<keyword evidence="1" id="KW-0472">Membrane</keyword>
<keyword evidence="1" id="KW-0812">Transmembrane</keyword>